<reference evidence="1" key="1">
    <citation type="submission" date="2020-04" db="EMBL/GenBank/DDBJ databases">
        <authorList>
            <person name="Chiriac C."/>
            <person name="Salcher M."/>
            <person name="Ghai R."/>
            <person name="Kavagutti S V."/>
        </authorList>
    </citation>
    <scope>NUCLEOTIDE SEQUENCE</scope>
</reference>
<accession>A0A6J5NEV2</accession>
<dbReference type="EMBL" id="LR796658">
    <property type="protein sequence ID" value="CAB4157709.1"/>
    <property type="molecule type" value="Genomic_DNA"/>
</dbReference>
<evidence type="ECO:0000313" key="1">
    <source>
        <dbReference type="EMBL" id="CAB4157709.1"/>
    </source>
</evidence>
<name>A0A6J5NEV2_9CAUD</name>
<gene>
    <name evidence="1" type="ORF">UFOVP692_38</name>
</gene>
<organism evidence="1">
    <name type="scientific">uncultured Caudovirales phage</name>
    <dbReference type="NCBI Taxonomy" id="2100421"/>
    <lineage>
        <taxon>Viruses</taxon>
        <taxon>Duplodnaviria</taxon>
        <taxon>Heunggongvirae</taxon>
        <taxon>Uroviricota</taxon>
        <taxon>Caudoviricetes</taxon>
        <taxon>Peduoviridae</taxon>
        <taxon>Maltschvirus</taxon>
        <taxon>Maltschvirus maltsch</taxon>
    </lineage>
</organism>
<protein>
    <submittedName>
        <fullName evidence="1">Uncharacterized protein</fullName>
    </submittedName>
</protein>
<sequence length="387" mass="43332">MLLLENLEPAKKVEPTPFGRPGVIFDGNTGEATTPYAESPASFEEFLEAAGMDPEEFEVIGTPRVSKWQQKEGGDFLTSFRFTFRKRISGIDLPLLYAEAKKRIKNKGKSLQVNTTDKALVVLWSDLQVGKVDHRGGTEQLIERVELTKEKLIQQVKKEKPSKIIFCDVGDTIENFINANDANQLFTNDLSIMEQVDLATTLAWTTLRALSEHVPEIVYLSVASNHCQMRINKQRVGKGTDDWGIHIGRTLARLASEVGLPIKFIEPQPHDESLALDIFEDGFHVLGLWHGHQSPRPDQVPTWWRQQAFGNQPVAAATIGVSGHFHHLRVVELGSTPRGTSRFWVQAATMDNGSGWWKRQAGEDSQPGLVTFFLEKGIDFTGTVYKL</sequence>
<proteinExistence type="predicted"/>